<protein>
    <submittedName>
        <fullName evidence="2">Jg22612 protein</fullName>
    </submittedName>
</protein>
<keyword evidence="3" id="KW-1185">Reference proteome</keyword>
<evidence type="ECO:0000313" key="3">
    <source>
        <dbReference type="Proteomes" id="UP000838756"/>
    </source>
</evidence>
<accession>A0A8S4SJR3</accession>
<sequence length="99" mass="10645">MIRGKPSPIKKSGTIKGMLGNSSYKVSPSTLGTGVKPNVHVTAPATTLQPGTQECSLAAEIRTAAALPRTSYHKKLCHAITIKSSDRSRRYFAKIHDIL</sequence>
<evidence type="ECO:0000256" key="1">
    <source>
        <dbReference type="SAM" id="MobiDB-lite"/>
    </source>
</evidence>
<dbReference type="Proteomes" id="UP000838756">
    <property type="component" value="Unassembled WGS sequence"/>
</dbReference>
<reference evidence="2" key="1">
    <citation type="submission" date="2022-03" db="EMBL/GenBank/DDBJ databases">
        <authorList>
            <person name="Lindestad O."/>
        </authorList>
    </citation>
    <scope>NUCLEOTIDE SEQUENCE</scope>
</reference>
<name>A0A8S4SJR3_9NEOP</name>
<proteinExistence type="predicted"/>
<evidence type="ECO:0000313" key="2">
    <source>
        <dbReference type="EMBL" id="CAH2267524.1"/>
    </source>
</evidence>
<dbReference type="EMBL" id="CAKXAJ010026361">
    <property type="protein sequence ID" value="CAH2267524.1"/>
    <property type="molecule type" value="Genomic_DNA"/>
</dbReference>
<feature type="region of interest" description="Disordered" evidence="1">
    <location>
        <begin position="1"/>
        <end position="21"/>
    </location>
</feature>
<organism evidence="2 3">
    <name type="scientific">Pararge aegeria aegeria</name>
    <dbReference type="NCBI Taxonomy" id="348720"/>
    <lineage>
        <taxon>Eukaryota</taxon>
        <taxon>Metazoa</taxon>
        <taxon>Ecdysozoa</taxon>
        <taxon>Arthropoda</taxon>
        <taxon>Hexapoda</taxon>
        <taxon>Insecta</taxon>
        <taxon>Pterygota</taxon>
        <taxon>Neoptera</taxon>
        <taxon>Endopterygota</taxon>
        <taxon>Lepidoptera</taxon>
        <taxon>Glossata</taxon>
        <taxon>Ditrysia</taxon>
        <taxon>Papilionoidea</taxon>
        <taxon>Nymphalidae</taxon>
        <taxon>Satyrinae</taxon>
        <taxon>Satyrini</taxon>
        <taxon>Parargina</taxon>
        <taxon>Pararge</taxon>
    </lineage>
</organism>
<dbReference type="AlphaFoldDB" id="A0A8S4SJR3"/>
<gene>
    <name evidence="2" type="primary">jg22612</name>
    <name evidence="2" type="ORF">PAEG_LOCUS26042</name>
</gene>
<comment type="caution">
    <text evidence="2">The sequence shown here is derived from an EMBL/GenBank/DDBJ whole genome shotgun (WGS) entry which is preliminary data.</text>
</comment>